<proteinExistence type="predicted"/>
<protein>
    <submittedName>
        <fullName evidence="1">Uncharacterized protein</fullName>
    </submittedName>
</protein>
<dbReference type="AlphaFoldDB" id="X0WPT1"/>
<feature type="non-terminal residue" evidence="1">
    <location>
        <position position="1"/>
    </location>
</feature>
<name>X0WPT1_9ZZZZ</name>
<evidence type="ECO:0000313" key="1">
    <source>
        <dbReference type="EMBL" id="GAG26508.1"/>
    </source>
</evidence>
<comment type="caution">
    <text evidence="1">The sequence shown here is derived from an EMBL/GenBank/DDBJ whole genome shotgun (WGS) entry which is preliminary data.</text>
</comment>
<dbReference type="EMBL" id="BARS01033512">
    <property type="protein sequence ID" value="GAG26508.1"/>
    <property type="molecule type" value="Genomic_DNA"/>
</dbReference>
<gene>
    <name evidence="1" type="ORF">S01H1_51883</name>
</gene>
<organism evidence="1">
    <name type="scientific">marine sediment metagenome</name>
    <dbReference type="NCBI Taxonomy" id="412755"/>
    <lineage>
        <taxon>unclassified sequences</taxon>
        <taxon>metagenomes</taxon>
        <taxon>ecological metagenomes</taxon>
    </lineage>
</organism>
<reference evidence="1" key="1">
    <citation type="journal article" date="2014" name="Front. Microbiol.">
        <title>High frequency of phylogenetically diverse reductive dehalogenase-homologous genes in deep subseafloor sedimentary metagenomes.</title>
        <authorList>
            <person name="Kawai M."/>
            <person name="Futagami T."/>
            <person name="Toyoda A."/>
            <person name="Takaki Y."/>
            <person name="Nishi S."/>
            <person name="Hori S."/>
            <person name="Arai W."/>
            <person name="Tsubouchi T."/>
            <person name="Morono Y."/>
            <person name="Uchiyama I."/>
            <person name="Ito T."/>
            <person name="Fujiyama A."/>
            <person name="Inagaki F."/>
            <person name="Takami H."/>
        </authorList>
    </citation>
    <scope>NUCLEOTIDE SEQUENCE</scope>
    <source>
        <strain evidence="1">Expedition CK06-06</strain>
    </source>
</reference>
<accession>X0WPT1</accession>
<sequence>FINTRTKATKFYSMTGATETAAMQSAEGIVQNFGYRATFPIPMNVYNEPTFLITLKDSKGLIKQYAFVNIEQFDKVGLGDTIDKAYSDYGEKLNVGDFINEDDIVVVKGTVNRIQLVTVNGESEFYILLHDSETIYKARYSVNDFLGVTEKEDEVTLKVIGKSVVDFINHTLK</sequence>